<evidence type="ECO:0000256" key="3">
    <source>
        <dbReference type="ARBA" id="ARBA00022692"/>
    </source>
</evidence>
<comment type="similarity">
    <text evidence="2 6">Belongs to the drug/metabolite transporter (DMT) superfamily. Plant drug/metabolite exporter (P-DME) (TC 2.A.7.4) family.</text>
</comment>
<evidence type="ECO:0000256" key="4">
    <source>
        <dbReference type="ARBA" id="ARBA00022989"/>
    </source>
</evidence>
<name>A0ABC8QPR8_9AQUA</name>
<feature type="domain" description="EamA" evidence="7">
    <location>
        <begin position="17"/>
        <end position="151"/>
    </location>
</feature>
<comment type="caution">
    <text evidence="8">The sequence shown here is derived from an EMBL/GenBank/DDBJ whole genome shotgun (WGS) entry which is preliminary data.</text>
</comment>
<feature type="transmembrane region" description="Helical" evidence="6">
    <location>
        <begin position="139"/>
        <end position="159"/>
    </location>
</feature>
<dbReference type="Pfam" id="PF00892">
    <property type="entry name" value="EamA"/>
    <property type="match status" value="1"/>
</dbReference>
<evidence type="ECO:0000313" key="9">
    <source>
        <dbReference type="Proteomes" id="UP001642360"/>
    </source>
</evidence>
<accession>A0ABC8QPR8</accession>
<evidence type="ECO:0000256" key="5">
    <source>
        <dbReference type="ARBA" id="ARBA00023136"/>
    </source>
</evidence>
<gene>
    <name evidence="8" type="ORF">ILEXP_LOCUS1636</name>
</gene>
<feature type="transmembrane region" description="Helical" evidence="6">
    <location>
        <begin position="106"/>
        <end position="127"/>
    </location>
</feature>
<dbReference type="AlphaFoldDB" id="A0ABC8QPR8"/>
<feature type="transmembrane region" description="Helical" evidence="6">
    <location>
        <begin position="78"/>
        <end position="100"/>
    </location>
</feature>
<evidence type="ECO:0000256" key="1">
    <source>
        <dbReference type="ARBA" id="ARBA00004141"/>
    </source>
</evidence>
<keyword evidence="5 6" id="KW-0472">Membrane</keyword>
<feature type="transmembrane region" description="Helical" evidence="6">
    <location>
        <begin position="45"/>
        <end position="66"/>
    </location>
</feature>
<comment type="subcellular location">
    <subcellularLocation>
        <location evidence="1 6">Membrane</location>
        <topology evidence="1 6">Multi-pass membrane protein</topology>
    </subcellularLocation>
</comment>
<reference evidence="8 9" key="1">
    <citation type="submission" date="2024-02" db="EMBL/GenBank/DDBJ databases">
        <authorList>
            <person name="Vignale AGUSTIN F."/>
            <person name="Sosa J E."/>
            <person name="Modenutti C."/>
        </authorList>
    </citation>
    <scope>NUCLEOTIDE SEQUENCE [LARGE SCALE GENOMIC DNA]</scope>
</reference>
<dbReference type="InterPro" id="IPR000620">
    <property type="entry name" value="EamA_dom"/>
</dbReference>
<dbReference type="Proteomes" id="UP001642360">
    <property type="component" value="Unassembled WGS sequence"/>
</dbReference>
<dbReference type="EMBL" id="CAUOFW020000558">
    <property type="protein sequence ID" value="CAK9134703.1"/>
    <property type="molecule type" value="Genomic_DNA"/>
</dbReference>
<keyword evidence="3 6" id="KW-0812">Transmembrane</keyword>
<sequence length="206" mass="22773">MKRSLSCIMAIDKYKPAIAMLFVQFIYAGMALFSKTAMAKGMNPYVFVAYRQAFGTLTLAPFAFFIESKKAAPISPSLLCKIFLVSLFGVTLTLNLYYYAMNYTTATFAAATTNTVLVVTFVMAFFLRMERISIKQWHGVVKVLGSVLGVSGALVFAFVKGPPLQFMNWYVENKKEIPGPSMKATSNRGRIKGSLVMLSANTAWSL</sequence>
<keyword evidence="4 6" id="KW-1133">Transmembrane helix</keyword>
<protein>
    <recommendedName>
        <fullName evidence="6">WAT1-related protein</fullName>
    </recommendedName>
</protein>
<evidence type="ECO:0000259" key="7">
    <source>
        <dbReference type="Pfam" id="PF00892"/>
    </source>
</evidence>
<proteinExistence type="inferred from homology"/>
<evidence type="ECO:0000256" key="2">
    <source>
        <dbReference type="ARBA" id="ARBA00007635"/>
    </source>
</evidence>
<evidence type="ECO:0000256" key="6">
    <source>
        <dbReference type="RuleBase" id="RU363077"/>
    </source>
</evidence>
<dbReference type="GO" id="GO:0016020">
    <property type="term" value="C:membrane"/>
    <property type="evidence" value="ECO:0007669"/>
    <property type="project" value="UniProtKB-SubCell"/>
</dbReference>
<dbReference type="SUPFAM" id="SSF103481">
    <property type="entry name" value="Multidrug resistance efflux transporter EmrE"/>
    <property type="match status" value="1"/>
</dbReference>
<dbReference type="PANTHER" id="PTHR31218">
    <property type="entry name" value="WAT1-RELATED PROTEIN"/>
    <property type="match status" value="1"/>
</dbReference>
<organism evidence="8 9">
    <name type="scientific">Ilex paraguariensis</name>
    <name type="common">yerba mate</name>
    <dbReference type="NCBI Taxonomy" id="185542"/>
    <lineage>
        <taxon>Eukaryota</taxon>
        <taxon>Viridiplantae</taxon>
        <taxon>Streptophyta</taxon>
        <taxon>Embryophyta</taxon>
        <taxon>Tracheophyta</taxon>
        <taxon>Spermatophyta</taxon>
        <taxon>Magnoliopsida</taxon>
        <taxon>eudicotyledons</taxon>
        <taxon>Gunneridae</taxon>
        <taxon>Pentapetalae</taxon>
        <taxon>asterids</taxon>
        <taxon>campanulids</taxon>
        <taxon>Aquifoliales</taxon>
        <taxon>Aquifoliaceae</taxon>
        <taxon>Ilex</taxon>
    </lineage>
</organism>
<keyword evidence="9" id="KW-1185">Reference proteome</keyword>
<dbReference type="InterPro" id="IPR030184">
    <property type="entry name" value="WAT1-related"/>
</dbReference>
<feature type="transmembrane region" description="Helical" evidence="6">
    <location>
        <begin position="16"/>
        <end position="33"/>
    </location>
</feature>
<dbReference type="InterPro" id="IPR037185">
    <property type="entry name" value="EmrE-like"/>
</dbReference>
<evidence type="ECO:0000313" key="8">
    <source>
        <dbReference type="EMBL" id="CAK9134703.1"/>
    </source>
</evidence>